<evidence type="ECO:0000313" key="13">
    <source>
        <dbReference type="Proteomes" id="UP000666915"/>
    </source>
</evidence>
<evidence type="ECO:0000256" key="2">
    <source>
        <dbReference type="ARBA" id="ARBA00012438"/>
    </source>
</evidence>
<dbReference type="EC" id="2.7.13.3" evidence="2"/>
<keyword evidence="10" id="KW-0472">Membrane</keyword>
<keyword evidence="10" id="KW-1133">Transmembrane helix</keyword>
<dbReference type="PANTHER" id="PTHR24421:SF10">
    <property type="entry name" value="NITRATE_NITRITE SENSOR PROTEIN NARQ"/>
    <property type="match status" value="1"/>
</dbReference>
<dbReference type="Gene3D" id="1.20.5.1930">
    <property type="match status" value="1"/>
</dbReference>
<dbReference type="GO" id="GO:0016301">
    <property type="term" value="F:kinase activity"/>
    <property type="evidence" value="ECO:0007669"/>
    <property type="project" value="UniProtKB-KW"/>
</dbReference>
<dbReference type="SUPFAM" id="SSF55874">
    <property type="entry name" value="ATPase domain of HSP90 chaperone/DNA topoisomerase II/histidine kinase"/>
    <property type="match status" value="1"/>
</dbReference>
<dbReference type="InterPro" id="IPR003594">
    <property type="entry name" value="HATPase_dom"/>
</dbReference>
<evidence type="ECO:0000259" key="11">
    <source>
        <dbReference type="PROSITE" id="PS50109"/>
    </source>
</evidence>
<accession>A0ABS3RES4</accession>
<keyword evidence="6 12" id="KW-0418">Kinase</keyword>
<evidence type="ECO:0000256" key="9">
    <source>
        <dbReference type="SAM" id="MobiDB-lite"/>
    </source>
</evidence>
<evidence type="ECO:0000256" key="1">
    <source>
        <dbReference type="ARBA" id="ARBA00000085"/>
    </source>
</evidence>
<keyword evidence="5" id="KW-0547">Nucleotide-binding</keyword>
<evidence type="ECO:0000256" key="6">
    <source>
        <dbReference type="ARBA" id="ARBA00022777"/>
    </source>
</evidence>
<evidence type="ECO:0000256" key="7">
    <source>
        <dbReference type="ARBA" id="ARBA00022840"/>
    </source>
</evidence>
<evidence type="ECO:0000256" key="3">
    <source>
        <dbReference type="ARBA" id="ARBA00022553"/>
    </source>
</evidence>
<dbReference type="InterPro" id="IPR050482">
    <property type="entry name" value="Sensor_HK_TwoCompSys"/>
</dbReference>
<feature type="transmembrane region" description="Helical" evidence="10">
    <location>
        <begin position="23"/>
        <end position="44"/>
    </location>
</feature>
<keyword evidence="8" id="KW-0902">Two-component regulatory system</keyword>
<dbReference type="Pfam" id="PF02518">
    <property type="entry name" value="HATPase_c"/>
    <property type="match status" value="1"/>
</dbReference>
<feature type="region of interest" description="Disordered" evidence="9">
    <location>
        <begin position="364"/>
        <end position="385"/>
    </location>
</feature>
<dbReference type="Gene3D" id="3.30.565.10">
    <property type="entry name" value="Histidine kinase-like ATPase, C-terminal domain"/>
    <property type="match status" value="1"/>
</dbReference>
<protein>
    <recommendedName>
        <fullName evidence="2">histidine kinase</fullName>
        <ecNumber evidence="2">2.7.13.3</ecNumber>
    </recommendedName>
</protein>
<dbReference type="InterPro" id="IPR011712">
    <property type="entry name" value="Sig_transdc_His_kin_sub3_dim/P"/>
</dbReference>
<dbReference type="PROSITE" id="PS50109">
    <property type="entry name" value="HIS_KIN"/>
    <property type="match status" value="1"/>
</dbReference>
<gene>
    <name evidence="12" type="ORF">J4557_45220</name>
</gene>
<comment type="caution">
    <text evidence="12">The sequence shown here is derived from an EMBL/GenBank/DDBJ whole genome shotgun (WGS) entry which is preliminary data.</text>
</comment>
<feature type="transmembrane region" description="Helical" evidence="10">
    <location>
        <begin position="65"/>
        <end position="88"/>
    </location>
</feature>
<feature type="transmembrane region" description="Helical" evidence="10">
    <location>
        <begin position="94"/>
        <end position="122"/>
    </location>
</feature>
<evidence type="ECO:0000256" key="4">
    <source>
        <dbReference type="ARBA" id="ARBA00022679"/>
    </source>
</evidence>
<organism evidence="12 13">
    <name type="scientific">Actinomadura nitritigenes</name>
    <dbReference type="NCBI Taxonomy" id="134602"/>
    <lineage>
        <taxon>Bacteria</taxon>
        <taxon>Bacillati</taxon>
        <taxon>Actinomycetota</taxon>
        <taxon>Actinomycetes</taxon>
        <taxon>Streptosporangiales</taxon>
        <taxon>Thermomonosporaceae</taxon>
        <taxon>Actinomadura</taxon>
    </lineage>
</organism>
<comment type="catalytic activity">
    <reaction evidence="1">
        <text>ATP + protein L-histidine = ADP + protein N-phospho-L-histidine.</text>
        <dbReference type="EC" id="2.7.13.3"/>
    </reaction>
</comment>
<dbReference type="SMART" id="SM00387">
    <property type="entry name" value="HATPase_c"/>
    <property type="match status" value="1"/>
</dbReference>
<dbReference type="Pfam" id="PF07730">
    <property type="entry name" value="HisKA_3"/>
    <property type="match status" value="1"/>
</dbReference>
<keyword evidence="3" id="KW-0597">Phosphoprotein</keyword>
<reference evidence="12 13" key="1">
    <citation type="submission" date="2021-03" db="EMBL/GenBank/DDBJ databases">
        <authorList>
            <person name="Kanchanasin P."/>
            <person name="Saeng-In P."/>
            <person name="Phongsopitanun W."/>
            <person name="Yuki M."/>
            <person name="Kudo T."/>
            <person name="Ohkuma M."/>
            <person name="Tanasupawat S."/>
        </authorList>
    </citation>
    <scope>NUCLEOTIDE SEQUENCE [LARGE SCALE GENOMIC DNA]</scope>
    <source>
        <strain evidence="12 13">L46</strain>
    </source>
</reference>
<proteinExistence type="predicted"/>
<keyword evidence="10" id="KW-0812">Transmembrane</keyword>
<feature type="region of interest" description="Disordered" evidence="9">
    <location>
        <begin position="417"/>
        <end position="436"/>
    </location>
</feature>
<keyword evidence="13" id="KW-1185">Reference proteome</keyword>
<keyword evidence="7" id="KW-0067">ATP-binding</keyword>
<evidence type="ECO:0000256" key="10">
    <source>
        <dbReference type="SAM" id="Phobius"/>
    </source>
</evidence>
<dbReference type="InterPro" id="IPR036890">
    <property type="entry name" value="HATPase_C_sf"/>
</dbReference>
<keyword evidence="4" id="KW-0808">Transferase</keyword>
<dbReference type="EMBL" id="JAGEOK010000051">
    <property type="protein sequence ID" value="MBO2444741.1"/>
    <property type="molecule type" value="Genomic_DNA"/>
</dbReference>
<evidence type="ECO:0000256" key="8">
    <source>
        <dbReference type="ARBA" id="ARBA00023012"/>
    </source>
</evidence>
<dbReference type="PROSITE" id="PS51257">
    <property type="entry name" value="PROKAR_LIPOPROTEIN"/>
    <property type="match status" value="1"/>
</dbReference>
<dbReference type="RefSeq" id="WP_208273455.1">
    <property type="nucleotide sequence ID" value="NZ_BAAAGM010000089.1"/>
</dbReference>
<evidence type="ECO:0000256" key="5">
    <source>
        <dbReference type="ARBA" id="ARBA00022741"/>
    </source>
</evidence>
<evidence type="ECO:0000313" key="12">
    <source>
        <dbReference type="EMBL" id="MBO2444741.1"/>
    </source>
</evidence>
<feature type="transmembrane region" description="Helical" evidence="10">
    <location>
        <begin position="134"/>
        <end position="152"/>
    </location>
</feature>
<name>A0ABS3RES4_9ACTN</name>
<dbReference type="InterPro" id="IPR005467">
    <property type="entry name" value="His_kinase_dom"/>
</dbReference>
<feature type="domain" description="Histidine kinase" evidence="11">
    <location>
        <begin position="330"/>
        <end position="420"/>
    </location>
</feature>
<sequence>MDRAGARRDGRAGRTVRAAGPPLPVAAACLAVLALAESAAGLLLDGRGPVARLVMDMPGARDGHGGVRVPFVALMVLLCLCATLPAALPRPAVAAFAVSAANAVSLGLVHAATVAGSAALLAAAHRAGRSGAHLAALVIGLPFPVLALAGPGTAEVRVRAVLLASLVPVAALAGAVRRARAEARESTAARRAMAGTLLENTARGERARIARELHDVVAHHISMIAVQAETARLATPGMPEAGAKRLLDIGDTARAALTEMRRLLGVLREDTRRPEARNARPAAERRPQPGLVQLLDLLDEVRDVSGAAARLIVHGTPDPLDPGVELAAYRIVQESLTNARRHAPGAAVDVELHYTADALRVRVRDNGPGAPASPAPGPRASGGHGLLGMRERAAAVRGEVRTGPAAGGGYLVEARLPAGTGLPAGTDPPAAPEGPR</sequence>
<dbReference type="Proteomes" id="UP000666915">
    <property type="component" value="Unassembled WGS sequence"/>
</dbReference>
<dbReference type="PANTHER" id="PTHR24421">
    <property type="entry name" value="NITRATE/NITRITE SENSOR PROTEIN NARX-RELATED"/>
    <property type="match status" value="1"/>
</dbReference>
<dbReference type="CDD" id="cd16917">
    <property type="entry name" value="HATPase_UhpB-NarQ-NarX-like"/>
    <property type="match status" value="1"/>
</dbReference>